<evidence type="ECO:0000313" key="1">
    <source>
        <dbReference type="EMBL" id="MBL0386167.1"/>
    </source>
</evidence>
<dbReference type="InterPro" id="IPR010026">
    <property type="entry name" value="Phage_holin_LL-H"/>
</dbReference>
<dbReference type="Pfam" id="PF09682">
    <property type="entry name" value="Phage_holin_6_1"/>
    <property type="match status" value="1"/>
</dbReference>
<dbReference type="EMBL" id="JAEQNB010000001">
    <property type="protein sequence ID" value="MBL0386167.1"/>
    <property type="molecule type" value="Genomic_DNA"/>
</dbReference>
<dbReference type="RefSeq" id="WP_201632092.1">
    <property type="nucleotide sequence ID" value="NZ_JAEQNB010000001.1"/>
</dbReference>
<evidence type="ECO:0008006" key="3">
    <source>
        <dbReference type="Google" id="ProtNLM"/>
    </source>
</evidence>
<proteinExistence type="predicted"/>
<evidence type="ECO:0000313" key="2">
    <source>
        <dbReference type="Proteomes" id="UP000602284"/>
    </source>
</evidence>
<comment type="caution">
    <text evidence="1">The sequence shown here is derived from an EMBL/GenBank/DDBJ whole genome shotgun (WGS) entry which is preliminary data.</text>
</comment>
<keyword evidence="2" id="KW-1185">Reference proteome</keyword>
<organism evidence="1 2">
    <name type="scientific">Tumebacillus amylolyticus</name>
    <dbReference type="NCBI Taxonomy" id="2801339"/>
    <lineage>
        <taxon>Bacteria</taxon>
        <taxon>Bacillati</taxon>
        <taxon>Bacillota</taxon>
        <taxon>Bacilli</taxon>
        <taxon>Bacillales</taxon>
        <taxon>Alicyclobacillaceae</taxon>
        <taxon>Tumebacillus</taxon>
    </lineage>
</organism>
<accession>A0ABS1J7H5</accession>
<sequence length="118" mass="13437">MDLTNTLRDALLVLLQIALFAGLVLLQKWKTQAVEYYAKRNTTSQREWLKLVGNEAFHYAEQVFTAHDGPAKLNEAVKYVLDRAQTHGIPVTYPEVRAVIEKAWAEFQVHQKSQGQVA</sequence>
<dbReference type="Proteomes" id="UP000602284">
    <property type="component" value="Unassembled WGS sequence"/>
</dbReference>
<protein>
    <recommendedName>
        <fullName evidence="3">Phage holin</fullName>
    </recommendedName>
</protein>
<name>A0ABS1J7H5_9BACL</name>
<gene>
    <name evidence="1" type="ORF">JJB07_05815</name>
</gene>
<reference evidence="1 2" key="1">
    <citation type="submission" date="2021-01" db="EMBL/GenBank/DDBJ databases">
        <title>Tumebacillus sp. strain ITR2 16S ribosomal RNA gene Genome sequencing and assembly.</title>
        <authorList>
            <person name="Kang M."/>
        </authorList>
    </citation>
    <scope>NUCLEOTIDE SEQUENCE [LARGE SCALE GENOMIC DNA]</scope>
    <source>
        <strain evidence="1 2">ITR2</strain>
    </source>
</reference>